<protein>
    <submittedName>
        <fullName evidence="3">Toxin</fullName>
    </submittedName>
</protein>
<dbReference type="OrthoDB" id="5653126at2"/>
<name>A0A423KLQ9_9PSED</name>
<dbReference type="Pfam" id="PF20178">
    <property type="entry name" value="ToxA_N"/>
    <property type="match status" value="2"/>
</dbReference>
<accession>A0A423KLQ9</accession>
<feature type="region of interest" description="Disordered" evidence="1">
    <location>
        <begin position="1168"/>
        <end position="1195"/>
    </location>
</feature>
<dbReference type="SUPFAM" id="SSF159501">
    <property type="entry name" value="EreA/ChaN-like"/>
    <property type="match status" value="2"/>
</dbReference>
<sequence length="1913" mass="212197">MSTPTAAPSFEEIKGYLNQIGHHLLKTETPLLPDPKPSAEQVYLNRLNGLLKNYREQFMRRSRTHYQALAGSDLQSAAGKALLATVKTSLNTHLANMDLRELIDGKPAKSFMIFEAGFTAIENEARLDVQDRLLHPQAGQMLASLTLAPPLRPGLYALQFSYQDHTVELAGAFVATEKNSPVVNDLSDAQNVGHVLLFTPSRGIESFDSLAELDRHLQQHMLHAAARDEFLQMLPVRFHALSAAGIRPLQLSPIDSAPLFEHLYDAKIAKRTQDIERALSFNDNLEQDPARLTSALDRAIGSSLPDLTLRLELRAQTLLERSLRMSAPDWYRSASATRRAELAVHLGHYNQARQGLLDLLGPATDPQSLARHQWLERLGDDLEIHDLEPQHLWISTRRHVPGFGVYEHQHNLIDLALRGLHTGDDLPGSDFLEKTTLRYRDASLPESYKDLTPAWLAQQLATLQPRVDFANVQTQLHARPELQQAIEHMLDQRINALAFTAVMQGHLQEDDFQLIQRLRAGSDPQLSAATLGAGTLSLHGAQLQDLWVLRQVDAGGAITRLLLCTPQAPRDQQFQAFDTELACQQHLLGWARDVAVGGMGDYLISRAPLRFRHSMQQVLSGLSDKPGAQQQNEVTFAVAASQGDCLKSMAAHLLATRVDDYDFSTPLWYRSASVETRRKLATLAEDAEGTLRTFDDHPLSQKRFPGFDAYLHEQARKSLNALLQRTANDVDPDTVWALSPPAIVGNWTPAPLTYTQLYRDGYADGVGFLDEKFSRSARFKGPPGVDLSLLTAEKVARSITGVWIGQRYIDKVKAELQSPESPGYDLRRNVTLVITQHQMQCAALECQQQGHLSSADLQWLERSIASLGETSPQTRHRYAVHRLMIDGEWVIDTWLFSHGDNPVLLYTPQAPDGIGFRQARLFNYLLKKQSGMLAYLTQRVGVQSQTRVRAFLEDAKQQLPEQLDSTSVSPARYDSTRTVAPVPDLRNALYNMKLQRKIDDVAATTANRAQMIGGILWTCVEWVTAIATAPFPILSLSAGLLLAFKDAMLALHAYNQGDTSAALEHFAGYLLNSAGALFTDLRPALRSLKPVARSLRLSSASAEQSRAMQLIHQLEPAALHPTQIRPVFFEGRALWTTNTPDAIGRYLLYRLDPHGQLASTGRLVTPDADGNLVRSGVSGGRPKYQPVQETPGPHKDYGIPTQHRDQLEGVLDPQFRAGILNMGESMFPSAQPVLDSAVKQLGNARIAYLQQVERLSTDARAFFRDYVPLPAVTQVPPVPTDLSMAQWLASDTFSGNKSLIIGAVPGSIASKQLLIAHMDGLIEKGFKRLYVEYLPGDVFPAKLEKLNSGKSWQHIEKHLKAMDKALGYAADAEYSYLALVRKARDKGLQIRALDASTCYQLEDALLMGETSPTTPRDNGVRNFYSHKVIAADVADTPDERWIALVEQSRLRTFKQTPGLADLQDAVALRVEDVGLDQPAGIWVDTPGAIPGDALAKGDYRMTLPTAYKAPEPSTPPAAIAPEPGVQHFSDFDIDPPLREDIARLSSRPHGLDSRYAPLSQSGQVPFVAFLERRSSLKTTAERFFADYVPPARPELPEVTANTTVESFLRQVADSPLTGLVIGEGHGHESSKALLRKQMKNLKKLGFKTLYVEHLLTDLHQAHLDAFHLTQQMPNRLKTYLRNQDVGHMGPFYSGPDTYSQVIQAAGKYGIRVRAIDCTASYHIKGMEDGDFARNQMFSYFAAQVIRADQTTQGQHKWIAFVGSAHTNSNLGVPGLAEMLGAASLHVRDTTLARARSIHRGFWETDLKSLTTRALRSDYTLEVGIAAMPRAAAIVPVDRSRLIHAGHYLIERPSTAEINLLHKSKSGDIVSTPIEIDDNGLFFINRWGKQARRFKHLLDLLDMLEQEVNLVPAP</sequence>
<organism evidence="3 4">
    <name type="scientific">Pseudomonas frederiksbergensis</name>
    <dbReference type="NCBI Taxonomy" id="104087"/>
    <lineage>
        <taxon>Bacteria</taxon>
        <taxon>Pseudomonadati</taxon>
        <taxon>Pseudomonadota</taxon>
        <taxon>Gammaproteobacteria</taxon>
        <taxon>Pseudomonadales</taxon>
        <taxon>Pseudomonadaceae</taxon>
        <taxon>Pseudomonas</taxon>
    </lineage>
</organism>
<dbReference type="EMBL" id="MOBP01000006">
    <property type="protein sequence ID" value="RON54814.1"/>
    <property type="molecule type" value="Genomic_DNA"/>
</dbReference>
<dbReference type="RefSeq" id="WP_123405562.1">
    <property type="nucleotide sequence ID" value="NZ_MOBP01000006.1"/>
</dbReference>
<evidence type="ECO:0000256" key="1">
    <source>
        <dbReference type="SAM" id="MobiDB-lite"/>
    </source>
</evidence>
<evidence type="ECO:0000313" key="3">
    <source>
        <dbReference type="EMBL" id="RON54814.1"/>
    </source>
</evidence>
<feature type="domain" description="Dermonecrotic toxin N-terminal" evidence="2">
    <location>
        <begin position="373"/>
        <end position="593"/>
    </location>
</feature>
<feature type="domain" description="Dermonecrotic toxin N-terminal" evidence="2">
    <location>
        <begin position="711"/>
        <end position="919"/>
    </location>
</feature>
<reference evidence="3 4" key="1">
    <citation type="submission" date="2016-10" db="EMBL/GenBank/DDBJ databases">
        <title>Comparative genome analysis of multiple Pseudomonas spp. focuses on biocontrol and plant growth promoting traits.</title>
        <authorList>
            <person name="Tao X.-Y."/>
            <person name="Taylor C.G."/>
        </authorList>
    </citation>
    <scope>NUCLEOTIDE SEQUENCE [LARGE SCALE GENOMIC DNA]</scope>
    <source>
        <strain evidence="3 4">39A2</strain>
    </source>
</reference>
<dbReference type="InterPro" id="IPR046673">
    <property type="entry name" value="ToxA_N"/>
</dbReference>
<evidence type="ECO:0000259" key="2">
    <source>
        <dbReference type="Pfam" id="PF20178"/>
    </source>
</evidence>
<gene>
    <name evidence="3" type="ORF">BK665_10860</name>
</gene>
<dbReference type="Gene3D" id="3.40.50.11550">
    <property type="match status" value="2"/>
</dbReference>
<dbReference type="Proteomes" id="UP000283627">
    <property type="component" value="Unassembled WGS sequence"/>
</dbReference>
<evidence type="ECO:0000313" key="4">
    <source>
        <dbReference type="Proteomes" id="UP000283627"/>
    </source>
</evidence>
<dbReference type="CDD" id="cd14729">
    <property type="entry name" value="RtxA-like"/>
    <property type="match status" value="2"/>
</dbReference>
<comment type="caution">
    <text evidence="3">The sequence shown here is derived from an EMBL/GenBank/DDBJ whole genome shotgun (WGS) entry which is preliminary data.</text>
</comment>
<proteinExistence type="predicted"/>